<evidence type="ECO:0000313" key="2">
    <source>
        <dbReference type="EMBL" id="TDO99002.1"/>
    </source>
</evidence>
<dbReference type="InterPro" id="IPR025489">
    <property type="entry name" value="DUF4381"/>
</dbReference>
<name>A0A4V3CGT9_9GAMM</name>
<keyword evidence="1" id="KW-0812">Transmembrane</keyword>
<proteinExistence type="predicted"/>
<keyword evidence="1" id="KW-0472">Membrane</keyword>
<dbReference type="Pfam" id="PF14316">
    <property type="entry name" value="DUF4381"/>
    <property type="match status" value="1"/>
</dbReference>
<accession>A0A4V3CGT9</accession>
<dbReference type="EMBL" id="SNXC01000010">
    <property type="protein sequence ID" value="TDO99002.1"/>
    <property type="molecule type" value="Genomic_DNA"/>
</dbReference>
<protein>
    <submittedName>
        <fullName evidence="2">Uncharacterized protein DUF4381</fullName>
    </submittedName>
</protein>
<feature type="transmembrane region" description="Helical" evidence="1">
    <location>
        <begin position="23"/>
        <end position="43"/>
    </location>
</feature>
<dbReference type="Proteomes" id="UP000294656">
    <property type="component" value="Unassembled WGS sequence"/>
</dbReference>
<dbReference type="OrthoDB" id="6106351at2"/>
<keyword evidence="1" id="KW-1133">Transmembrane helix</keyword>
<reference evidence="2 3" key="1">
    <citation type="submission" date="2019-03" db="EMBL/GenBank/DDBJ databases">
        <title>Genomic Encyclopedia of Type Strains, Phase III (KMG-III): the genomes of soil and plant-associated and newly described type strains.</title>
        <authorList>
            <person name="Whitman W."/>
        </authorList>
    </citation>
    <scope>NUCLEOTIDE SEQUENCE [LARGE SCALE GENOMIC DNA]</scope>
    <source>
        <strain evidence="2 3">CECT 7378</strain>
    </source>
</reference>
<dbReference type="AlphaFoldDB" id="A0A4V3CGT9"/>
<comment type="caution">
    <text evidence="2">The sequence shown here is derived from an EMBL/GenBank/DDBJ whole genome shotgun (WGS) entry which is preliminary data.</text>
</comment>
<gene>
    <name evidence="2" type="ORF">DFP79_1426</name>
</gene>
<organism evidence="2 3">
    <name type="scientific">Marinomonas balearica</name>
    <dbReference type="NCBI Taxonomy" id="491947"/>
    <lineage>
        <taxon>Bacteria</taxon>
        <taxon>Pseudomonadati</taxon>
        <taxon>Pseudomonadota</taxon>
        <taxon>Gammaproteobacteria</taxon>
        <taxon>Oceanospirillales</taxon>
        <taxon>Oceanospirillaceae</taxon>
        <taxon>Marinomonas</taxon>
    </lineage>
</organism>
<evidence type="ECO:0000256" key="1">
    <source>
        <dbReference type="SAM" id="Phobius"/>
    </source>
</evidence>
<keyword evidence="3" id="KW-1185">Reference proteome</keyword>
<sequence>MEMNLPNKAYMLPDAISNWPPVWWFWPLLALLILAVLCCAYLIRKRYKKSAYKRQAIGILKSEFAKKNPTEQVILCHELIKRCLLSTNNPELASLPMKALLPTLDEACKSQKFSELGDFFCSAPYNPKVETTQEQLETLYITTLHWIRSHHD</sequence>
<evidence type="ECO:0000313" key="3">
    <source>
        <dbReference type="Proteomes" id="UP000294656"/>
    </source>
</evidence>